<organism evidence="3 4">
    <name type="scientific">Halteria grandinella</name>
    <dbReference type="NCBI Taxonomy" id="5974"/>
    <lineage>
        <taxon>Eukaryota</taxon>
        <taxon>Sar</taxon>
        <taxon>Alveolata</taxon>
        <taxon>Ciliophora</taxon>
        <taxon>Intramacronucleata</taxon>
        <taxon>Spirotrichea</taxon>
        <taxon>Stichotrichia</taxon>
        <taxon>Sporadotrichida</taxon>
        <taxon>Halteriidae</taxon>
        <taxon>Halteria</taxon>
    </lineage>
</organism>
<proteinExistence type="predicted"/>
<evidence type="ECO:0000313" key="4">
    <source>
        <dbReference type="Proteomes" id="UP000785679"/>
    </source>
</evidence>
<accession>A0A8J8T4Z4</accession>
<gene>
    <name evidence="3" type="ORF">FGO68_gene1849</name>
</gene>
<protein>
    <submittedName>
        <fullName evidence="3">Uncharacterized protein</fullName>
    </submittedName>
</protein>
<evidence type="ECO:0000256" key="1">
    <source>
        <dbReference type="SAM" id="Coils"/>
    </source>
</evidence>
<dbReference type="EMBL" id="RRYP01004927">
    <property type="protein sequence ID" value="TNV82459.1"/>
    <property type="molecule type" value="Genomic_DNA"/>
</dbReference>
<name>A0A8J8T4Z4_HALGN</name>
<dbReference type="Proteomes" id="UP000785679">
    <property type="component" value="Unassembled WGS sequence"/>
</dbReference>
<reference evidence="3" key="1">
    <citation type="submission" date="2019-06" db="EMBL/GenBank/DDBJ databases">
        <authorList>
            <person name="Zheng W."/>
        </authorList>
    </citation>
    <scope>NUCLEOTIDE SEQUENCE</scope>
    <source>
        <strain evidence="3">QDHG01</strain>
    </source>
</reference>
<feature type="region of interest" description="Disordered" evidence="2">
    <location>
        <begin position="115"/>
        <end position="139"/>
    </location>
</feature>
<feature type="coiled-coil region" evidence="1">
    <location>
        <begin position="155"/>
        <end position="189"/>
    </location>
</feature>
<evidence type="ECO:0000256" key="2">
    <source>
        <dbReference type="SAM" id="MobiDB-lite"/>
    </source>
</evidence>
<feature type="coiled-coil region" evidence="1">
    <location>
        <begin position="264"/>
        <end position="307"/>
    </location>
</feature>
<keyword evidence="1" id="KW-0175">Coiled coil</keyword>
<evidence type="ECO:0000313" key="3">
    <source>
        <dbReference type="EMBL" id="TNV82459.1"/>
    </source>
</evidence>
<sequence length="439" mass="51724">MNRGELPQQFRPGFQHTFDESPMISHHLTGNQQQQYLENFLAKQKAIQNALQQNLNQVAALQKQQQLSTEPETTRSSGRKYFRQGYSSVPDLHQYTGGVKYMPITIQEQTSILPQGLSRSQASLTQRTSRPQSKSDTQYKSIIRSTSQQEFKSEYLRQLRERQEKEAELQTLKNRVALLEQQEAQARKRTMQTKKKAADIFFSKVLNEDKIRDKLKQQVEQQQQIEHIRLKIFHQKEVARREQVQREIDKQRLVQSNAVVRMLIKEANQGKRQMEGELTLEEAREKKEQIRLEEAKARETLERYREIRESQNRGARERRIQIEKEQTIKTVEEMKALQKREQELVEKRKHTQTQEYLAQQLLQQAIYQTNKSQREISAAMQYSSRPDNNQLQRNISQLQNQLSKIENLKNRVTKSREGSSHKHTQSGFHVTGSFLTSLI</sequence>
<comment type="caution">
    <text evidence="3">The sequence shown here is derived from an EMBL/GenBank/DDBJ whole genome shotgun (WGS) entry which is preliminary data.</text>
</comment>
<dbReference type="AlphaFoldDB" id="A0A8J8T4Z4"/>
<keyword evidence="4" id="KW-1185">Reference proteome</keyword>
<feature type="coiled-coil region" evidence="1">
    <location>
        <begin position="388"/>
        <end position="415"/>
    </location>
</feature>